<evidence type="ECO:0000256" key="1">
    <source>
        <dbReference type="SAM" id="MobiDB-lite"/>
    </source>
</evidence>
<accession>A0A1D8AW72</accession>
<dbReference type="RefSeq" id="WP_069962316.1">
    <property type="nucleotide sequence ID" value="NZ_CP016094.1"/>
</dbReference>
<dbReference type="AlphaFoldDB" id="A0A1D8AW72"/>
<dbReference type="OrthoDB" id="198843at2"/>
<reference evidence="2 3" key="1">
    <citation type="submission" date="2016-06" db="EMBL/GenBank/DDBJ databases">
        <title>Three novel species with peptidoglycan cell walls form the new genus Lacunisphaera gen. nov. in the family Opitutaceae of the verrucomicrobial subdivision 4.</title>
        <authorList>
            <person name="Rast P."/>
            <person name="Gloeckner I."/>
            <person name="Jogler M."/>
            <person name="Boedeker C."/>
            <person name="Jeske O."/>
            <person name="Wiegand S."/>
            <person name="Reinhardt R."/>
            <person name="Schumann P."/>
            <person name="Rohde M."/>
            <person name="Spring S."/>
            <person name="Gloeckner F.O."/>
            <person name="Jogler C."/>
        </authorList>
    </citation>
    <scope>NUCLEOTIDE SEQUENCE [LARGE SCALE GENOMIC DNA]</scope>
    <source>
        <strain evidence="2 3">IG16b</strain>
    </source>
</reference>
<dbReference type="KEGG" id="obg:Verru16b_02207"/>
<sequence length="72" mass="7717">MKPFLSGKRTHETAPLRSLHLHAASTPVRPANPAPEGPVVEVIKEGDKVVRILVTCACGEKIEVDCLYPVGS</sequence>
<organism evidence="2 3">
    <name type="scientific">Lacunisphaera limnophila</name>
    <dbReference type="NCBI Taxonomy" id="1838286"/>
    <lineage>
        <taxon>Bacteria</taxon>
        <taxon>Pseudomonadati</taxon>
        <taxon>Verrucomicrobiota</taxon>
        <taxon>Opitutia</taxon>
        <taxon>Opitutales</taxon>
        <taxon>Opitutaceae</taxon>
        <taxon>Lacunisphaera</taxon>
    </lineage>
</organism>
<protein>
    <submittedName>
        <fullName evidence="2">Uncharacterized protein</fullName>
    </submittedName>
</protein>
<feature type="region of interest" description="Disordered" evidence="1">
    <location>
        <begin position="1"/>
        <end position="37"/>
    </location>
</feature>
<dbReference type="STRING" id="1838286.Verru16b_02207"/>
<dbReference type="Proteomes" id="UP000095228">
    <property type="component" value="Chromosome"/>
</dbReference>
<gene>
    <name evidence="2" type="ORF">Verru16b_02207</name>
</gene>
<keyword evidence="3" id="KW-1185">Reference proteome</keyword>
<name>A0A1D8AW72_9BACT</name>
<evidence type="ECO:0000313" key="3">
    <source>
        <dbReference type="Proteomes" id="UP000095228"/>
    </source>
</evidence>
<dbReference type="EMBL" id="CP016094">
    <property type="protein sequence ID" value="AOS45131.1"/>
    <property type="molecule type" value="Genomic_DNA"/>
</dbReference>
<evidence type="ECO:0000313" key="2">
    <source>
        <dbReference type="EMBL" id="AOS45131.1"/>
    </source>
</evidence>
<proteinExistence type="predicted"/>